<gene>
    <name evidence="3" type="primary">Fam217a</name>
</gene>
<dbReference type="RefSeq" id="XP_012369505.1">
    <property type="nucleotide sequence ID" value="XM_012514051.1"/>
</dbReference>
<dbReference type="PANTHER" id="PTHR22145">
    <property type="entry name" value="SI:CH211-266K22.6"/>
    <property type="match status" value="1"/>
</dbReference>
<dbReference type="PANTHER" id="PTHR22145:SF4">
    <property type="entry name" value="PROTEIN FAM217A"/>
    <property type="match status" value="1"/>
</dbReference>
<proteinExistence type="predicted"/>
<accession>A0A6P3V9U5</accession>
<dbReference type="Proteomes" id="UP000515203">
    <property type="component" value="Unplaced"/>
</dbReference>
<evidence type="ECO:0000313" key="3">
    <source>
        <dbReference type="RefSeq" id="XP_012369505.1"/>
    </source>
</evidence>
<dbReference type="InterPro" id="IPR029266">
    <property type="entry name" value="FAM217"/>
</dbReference>
<dbReference type="InParanoid" id="A0A6P3V9U5"/>
<name>A0A6P3V9U5_OCTDE</name>
<dbReference type="Pfam" id="PF15344">
    <property type="entry name" value="FAM217"/>
    <property type="match status" value="1"/>
</dbReference>
<keyword evidence="2" id="KW-1185">Reference proteome</keyword>
<dbReference type="CTD" id="222826"/>
<evidence type="ECO:0000313" key="2">
    <source>
        <dbReference type="Proteomes" id="UP000515203"/>
    </source>
</evidence>
<protein>
    <submittedName>
        <fullName evidence="3">Protein FAM217A</fullName>
    </submittedName>
</protein>
<feature type="region of interest" description="Disordered" evidence="1">
    <location>
        <begin position="254"/>
        <end position="345"/>
    </location>
</feature>
<feature type="compositionally biased region" description="Low complexity" evidence="1">
    <location>
        <begin position="312"/>
        <end position="330"/>
    </location>
</feature>
<reference evidence="3" key="1">
    <citation type="submission" date="2025-08" db="UniProtKB">
        <authorList>
            <consortium name="RefSeq"/>
        </authorList>
    </citation>
    <scope>IDENTIFICATION</scope>
</reference>
<organism evidence="2 3">
    <name type="scientific">Octodon degus</name>
    <name type="common">Degu</name>
    <name type="synonym">Sciurus degus</name>
    <dbReference type="NCBI Taxonomy" id="10160"/>
    <lineage>
        <taxon>Eukaryota</taxon>
        <taxon>Metazoa</taxon>
        <taxon>Chordata</taxon>
        <taxon>Craniata</taxon>
        <taxon>Vertebrata</taxon>
        <taxon>Euteleostomi</taxon>
        <taxon>Mammalia</taxon>
        <taxon>Eutheria</taxon>
        <taxon>Euarchontoglires</taxon>
        <taxon>Glires</taxon>
        <taxon>Rodentia</taxon>
        <taxon>Hystricomorpha</taxon>
        <taxon>Octodontidae</taxon>
        <taxon>Octodon</taxon>
    </lineage>
</organism>
<dbReference type="AlphaFoldDB" id="A0A6P3V9U5"/>
<dbReference type="OrthoDB" id="8763336at2759"/>
<evidence type="ECO:0000256" key="1">
    <source>
        <dbReference type="SAM" id="MobiDB-lite"/>
    </source>
</evidence>
<feature type="compositionally biased region" description="Polar residues" evidence="1">
    <location>
        <begin position="335"/>
        <end position="344"/>
    </location>
</feature>
<dbReference type="GeneID" id="101589100"/>
<sequence>MRRRPGEAWGPVPGSVTSVSQENLCYWNLDSEAPAPENRNLPRRRNGAAGGKIEELCALSRALPSSPAGVRVGCLPALPMPALSWPYADGDFFQGRDELQMNASSTTENNSEALQAPVCHLSYANCSMEENLTDESDLSENEKANDTALGYFKVDLDLKPETIASVEESFREESSEAFLYPDFLPSPFDALDLHKLALSKCDTWKAAGAALDGSTERLITRLLELERLQHTTIQKERPRLQMLSCGAAASEQPSCSKATSKVRQSKRPDSVSLQTSYVDRSREKAKTNSGSGKPEQNATRWNWSDVPKSKWTPKTPLLKSLSTTKQLSSPYGDIQSPQSPTPISCQEAPCKPSAPQASQSLVNMASRRCLPPRSPIPVSSIALSFPENHKEETKTPRTRKKFHQRTILLKRPFYIQKLNCLPPSFIGKGKGTFTDQK</sequence>
<feature type="compositionally biased region" description="Polar residues" evidence="1">
    <location>
        <begin position="287"/>
        <end position="302"/>
    </location>
</feature>
<dbReference type="FunCoup" id="A0A6P3V9U5">
    <property type="interactions" value="1"/>
</dbReference>